<dbReference type="GO" id="GO:0005737">
    <property type="term" value="C:cytoplasm"/>
    <property type="evidence" value="ECO:0007669"/>
    <property type="project" value="TreeGrafter"/>
</dbReference>
<keyword evidence="1" id="KW-0456">Lyase</keyword>
<dbReference type="PANTHER" id="PTHR21240:SF28">
    <property type="entry name" value="ISO-OROTATE DECARBOXYLASE (EUROFUNG)"/>
    <property type="match status" value="1"/>
</dbReference>
<protein>
    <submittedName>
        <fullName evidence="3">Amidohydrolase family protein</fullName>
    </submittedName>
</protein>
<comment type="caution">
    <text evidence="3">The sequence shown here is derived from an EMBL/GenBank/DDBJ whole genome shotgun (WGS) entry which is preliminary data.</text>
</comment>
<dbReference type="Gene3D" id="3.20.20.140">
    <property type="entry name" value="Metal-dependent hydrolases"/>
    <property type="match status" value="1"/>
</dbReference>
<dbReference type="RefSeq" id="WP_248666625.1">
    <property type="nucleotide sequence ID" value="NZ_JALPRX010000034.1"/>
</dbReference>
<dbReference type="AlphaFoldDB" id="A0A9X2BX14"/>
<gene>
    <name evidence="3" type="ORF">M0638_08920</name>
</gene>
<proteinExistence type="predicted"/>
<evidence type="ECO:0000313" key="3">
    <source>
        <dbReference type="EMBL" id="MCK8784500.1"/>
    </source>
</evidence>
<reference evidence="3" key="1">
    <citation type="submission" date="2022-04" db="EMBL/GenBank/DDBJ databases">
        <title>Roseomonas acroporae sp. nov., isolated from coral Acropora digitifera.</title>
        <authorList>
            <person name="Sun H."/>
        </authorList>
    </citation>
    <scope>NUCLEOTIDE SEQUENCE</scope>
    <source>
        <strain evidence="3">NAR14</strain>
    </source>
</reference>
<dbReference type="PANTHER" id="PTHR21240">
    <property type="entry name" value="2-AMINO-3-CARBOXYLMUCONATE-6-SEMIALDEHYDE DECARBOXYLASE"/>
    <property type="match status" value="1"/>
</dbReference>
<evidence type="ECO:0000256" key="1">
    <source>
        <dbReference type="ARBA" id="ARBA00023239"/>
    </source>
</evidence>
<dbReference type="Pfam" id="PF04909">
    <property type="entry name" value="Amidohydro_2"/>
    <property type="match status" value="1"/>
</dbReference>
<dbReference type="InterPro" id="IPR006680">
    <property type="entry name" value="Amidohydro-rel"/>
</dbReference>
<feature type="domain" description="Amidohydrolase-related" evidence="2">
    <location>
        <begin position="64"/>
        <end position="332"/>
    </location>
</feature>
<organism evidence="3 4">
    <name type="scientific">Roseomonas acroporae</name>
    <dbReference type="NCBI Taxonomy" id="2937791"/>
    <lineage>
        <taxon>Bacteria</taxon>
        <taxon>Pseudomonadati</taxon>
        <taxon>Pseudomonadota</taxon>
        <taxon>Alphaproteobacteria</taxon>
        <taxon>Acetobacterales</taxon>
        <taxon>Roseomonadaceae</taxon>
        <taxon>Roseomonas</taxon>
    </lineage>
</organism>
<accession>A0A9X2BX14</accession>
<evidence type="ECO:0000313" key="4">
    <source>
        <dbReference type="Proteomes" id="UP001139516"/>
    </source>
</evidence>
<sequence>MRLDAYTHLFPPGGYMQRLMDLVPDKGPVKRWLNLPTLWDVEARMRMVDSFGDYQQVLANTMPPVEVVVGPDAAPDLVRQGNDGFAELIRQRPDHFPAFIASLPMNNPEAAVAEVDRAVAIGACGFQIFTNVAGRPLDLPEFQPIFDRIVHHDVPIWLHPARGANFPDYRSESKSKYEIWWTIGWPYETSAAMSRLVFSGLFDRLPEIKIITHHLGAMIPYFEGRFGPGNDQLGTRTEDEDYVALLHSLKKRPIDYFHMFYGDTALFGSAAGTRCGLSFFGADRVVFASDCPFDPEGGYQFIRDTIRVLDELEISETDRRKLFEGNLRRLIRR</sequence>
<dbReference type="Proteomes" id="UP001139516">
    <property type="component" value="Unassembled WGS sequence"/>
</dbReference>
<dbReference type="SUPFAM" id="SSF51556">
    <property type="entry name" value="Metallo-dependent hydrolases"/>
    <property type="match status" value="1"/>
</dbReference>
<dbReference type="InterPro" id="IPR032465">
    <property type="entry name" value="ACMSD"/>
</dbReference>
<dbReference type="EMBL" id="JALPRX010000034">
    <property type="protein sequence ID" value="MCK8784500.1"/>
    <property type="molecule type" value="Genomic_DNA"/>
</dbReference>
<dbReference type="GO" id="GO:0016831">
    <property type="term" value="F:carboxy-lyase activity"/>
    <property type="evidence" value="ECO:0007669"/>
    <property type="project" value="InterPro"/>
</dbReference>
<dbReference type="InterPro" id="IPR032466">
    <property type="entry name" value="Metal_Hydrolase"/>
</dbReference>
<name>A0A9X2BX14_9PROT</name>
<dbReference type="GO" id="GO:0016787">
    <property type="term" value="F:hydrolase activity"/>
    <property type="evidence" value="ECO:0007669"/>
    <property type="project" value="InterPro"/>
</dbReference>
<keyword evidence="4" id="KW-1185">Reference proteome</keyword>
<dbReference type="GO" id="GO:0019748">
    <property type="term" value="P:secondary metabolic process"/>
    <property type="evidence" value="ECO:0007669"/>
    <property type="project" value="TreeGrafter"/>
</dbReference>
<evidence type="ECO:0000259" key="2">
    <source>
        <dbReference type="Pfam" id="PF04909"/>
    </source>
</evidence>